<dbReference type="Gene3D" id="1.25.40.390">
    <property type="match status" value="1"/>
</dbReference>
<dbReference type="CDD" id="cd08977">
    <property type="entry name" value="SusD"/>
    <property type="match status" value="1"/>
</dbReference>
<evidence type="ECO:0000256" key="5">
    <source>
        <dbReference type="ARBA" id="ARBA00023237"/>
    </source>
</evidence>
<dbReference type="InterPro" id="IPR011990">
    <property type="entry name" value="TPR-like_helical_dom_sf"/>
</dbReference>
<evidence type="ECO:0000256" key="1">
    <source>
        <dbReference type="ARBA" id="ARBA00004442"/>
    </source>
</evidence>
<gene>
    <name evidence="8" type="ORF">SAMN05444362_102460</name>
</gene>
<accession>A0A1M4XB13</accession>
<dbReference type="SUPFAM" id="SSF48452">
    <property type="entry name" value="TPR-like"/>
    <property type="match status" value="1"/>
</dbReference>
<evidence type="ECO:0000313" key="8">
    <source>
        <dbReference type="EMBL" id="SHE90595.1"/>
    </source>
</evidence>
<dbReference type="GO" id="GO:0009279">
    <property type="term" value="C:cell outer membrane"/>
    <property type="evidence" value="ECO:0007669"/>
    <property type="project" value="UniProtKB-SubCell"/>
</dbReference>
<evidence type="ECO:0000313" key="9">
    <source>
        <dbReference type="Proteomes" id="UP000184480"/>
    </source>
</evidence>
<keyword evidence="3" id="KW-0732">Signal</keyword>
<evidence type="ECO:0000256" key="3">
    <source>
        <dbReference type="ARBA" id="ARBA00022729"/>
    </source>
</evidence>
<sequence length="533" mass="60768">MIKKILTIIAISLTLTSCSDWLTLEPVDEIVGSKYWQSKEDVESTVIGCYSSLLEAELMYRMYIWGELRADLTTVGTSANSSAANIVKGEISTENGYCNWSTFYKTINQCNDVLENAPAVQDVDASFSDELLAQYEAEALALRAMMYFYLVRSFRDVPFSEDASSSDLQDFNLPKTEGTKILERLVSDLKTAINNLPLSYGNNDSNKGRITQWSAKTLLADIYLWQENYQGCADLCTQIIGSGQYSLIPVSKEKIEVINGASIDSVYHVSESDVNLLFDKLYVTGNSIESIFEIQYPKTHETLTDPFYTIFNGQRPFFTPNIEVVSENIFPEYTGDDRDVYDIRGNSFSYKGSYIWKWVGLERSSSTAMRPLRTFPHWIVYRYPEVLLMKAEALTQLAKSDNDQAKLKEAYGYVKQVRERSNAIETPETQLDNMGDISAASLEKLIYDERGREFAFEGKRWYDTLRHAKRDNFSDANFTYLQQMAINAAPSDKLASLLVKYRNEWFCYWPILQSVVEANPNLVQNPYYATTSK</sequence>
<dbReference type="OrthoDB" id="1016139at2"/>
<keyword evidence="4" id="KW-0472">Membrane</keyword>
<feature type="domain" description="SusD-like N-terminal" evidence="7">
    <location>
        <begin position="75"/>
        <end position="224"/>
    </location>
</feature>
<dbReference type="PROSITE" id="PS51257">
    <property type="entry name" value="PROKAR_LIPOPROTEIN"/>
    <property type="match status" value="1"/>
</dbReference>
<dbReference type="AlphaFoldDB" id="A0A1M4XB13"/>
<dbReference type="EMBL" id="FQUC01000002">
    <property type="protein sequence ID" value="SHE90595.1"/>
    <property type="molecule type" value="Genomic_DNA"/>
</dbReference>
<feature type="domain" description="RagB/SusD" evidence="6">
    <location>
        <begin position="342"/>
        <end position="528"/>
    </location>
</feature>
<dbReference type="Pfam" id="PF14322">
    <property type="entry name" value="SusD-like_3"/>
    <property type="match status" value="1"/>
</dbReference>
<reference evidence="9" key="1">
    <citation type="submission" date="2016-11" db="EMBL/GenBank/DDBJ databases">
        <authorList>
            <person name="Varghese N."/>
            <person name="Submissions S."/>
        </authorList>
    </citation>
    <scope>NUCLEOTIDE SEQUENCE [LARGE SCALE GENOMIC DNA]</scope>
    <source>
        <strain evidence="9">DSM 27370</strain>
    </source>
</reference>
<evidence type="ECO:0000256" key="4">
    <source>
        <dbReference type="ARBA" id="ARBA00023136"/>
    </source>
</evidence>
<comment type="similarity">
    <text evidence="2">Belongs to the SusD family.</text>
</comment>
<keyword evidence="9" id="KW-1185">Reference proteome</keyword>
<evidence type="ECO:0000256" key="2">
    <source>
        <dbReference type="ARBA" id="ARBA00006275"/>
    </source>
</evidence>
<dbReference type="Pfam" id="PF07980">
    <property type="entry name" value="SusD_RagB"/>
    <property type="match status" value="1"/>
</dbReference>
<evidence type="ECO:0000259" key="7">
    <source>
        <dbReference type="Pfam" id="PF14322"/>
    </source>
</evidence>
<dbReference type="InterPro" id="IPR033985">
    <property type="entry name" value="SusD-like_N"/>
</dbReference>
<protein>
    <submittedName>
        <fullName evidence="8">Starch-binding associating with outer membrane</fullName>
    </submittedName>
</protein>
<proteinExistence type="inferred from homology"/>
<dbReference type="RefSeq" id="WP_062183976.1">
    <property type="nucleotide sequence ID" value="NZ_BBXL01000024.1"/>
</dbReference>
<name>A0A1M4XB13_9BACT</name>
<evidence type="ECO:0000259" key="6">
    <source>
        <dbReference type="Pfam" id="PF07980"/>
    </source>
</evidence>
<organism evidence="8 9">
    <name type="scientific">Dysgonomonas macrotermitis</name>
    <dbReference type="NCBI Taxonomy" id="1346286"/>
    <lineage>
        <taxon>Bacteria</taxon>
        <taxon>Pseudomonadati</taxon>
        <taxon>Bacteroidota</taxon>
        <taxon>Bacteroidia</taxon>
        <taxon>Bacteroidales</taxon>
        <taxon>Dysgonomonadaceae</taxon>
        <taxon>Dysgonomonas</taxon>
    </lineage>
</organism>
<comment type="subcellular location">
    <subcellularLocation>
        <location evidence="1">Cell outer membrane</location>
    </subcellularLocation>
</comment>
<dbReference type="InterPro" id="IPR012944">
    <property type="entry name" value="SusD_RagB_dom"/>
</dbReference>
<keyword evidence="5" id="KW-0998">Cell outer membrane</keyword>
<dbReference type="Proteomes" id="UP000184480">
    <property type="component" value="Unassembled WGS sequence"/>
</dbReference>
<dbReference type="STRING" id="1346286.SAMN05444362_102460"/>